<dbReference type="Proteomes" id="UP001153069">
    <property type="component" value="Unassembled WGS sequence"/>
</dbReference>
<gene>
    <name evidence="2" type="ORF">SEMRO_33_G021490.1</name>
</gene>
<feature type="transmembrane region" description="Helical" evidence="1">
    <location>
        <begin position="131"/>
        <end position="149"/>
    </location>
</feature>
<keyword evidence="1" id="KW-1133">Transmembrane helix</keyword>
<reference evidence="2" key="1">
    <citation type="submission" date="2020-06" db="EMBL/GenBank/DDBJ databases">
        <authorList>
            <consortium name="Plant Systems Biology data submission"/>
        </authorList>
    </citation>
    <scope>NUCLEOTIDE SEQUENCE</scope>
    <source>
        <strain evidence="2">D6</strain>
    </source>
</reference>
<evidence type="ECO:0000256" key="1">
    <source>
        <dbReference type="SAM" id="Phobius"/>
    </source>
</evidence>
<organism evidence="2 3">
    <name type="scientific">Seminavis robusta</name>
    <dbReference type="NCBI Taxonomy" id="568900"/>
    <lineage>
        <taxon>Eukaryota</taxon>
        <taxon>Sar</taxon>
        <taxon>Stramenopiles</taxon>
        <taxon>Ochrophyta</taxon>
        <taxon>Bacillariophyta</taxon>
        <taxon>Bacillariophyceae</taxon>
        <taxon>Bacillariophycidae</taxon>
        <taxon>Naviculales</taxon>
        <taxon>Naviculaceae</taxon>
        <taxon>Seminavis</taxon>
    </lineage>
</organism>
<accession>A0A9N8DEG9</accession>
<protein>
    <submittedName>
        <fullName evidence="2">Uncharacterized protein</fullName>
    </submittedName>
</protein>
<evidence type="ECO:0000313" key="3">
    <source>
        <dbReference type="Proteomes" id="UP001153069"/>
    </source>
</evidence>
<feature type="transmembrane region" description="Helical" evidence="1">
    <location>
        <begin position="27"/>
        <end position="45"/>
    </location>
</feature>
<feature type="transmembrane region" description="Helical" evidence="1">
    <location>
        <begin position="66"/>
        <end position="86"/>
    </location>
</feature>
<dbReference type="OrthoDB" id="47611at2759"/>
<name>A0A9N8DEG9_9STRA</name>
<dbReference type="EMBL" id="CAICTM010000033">
    <property type="protein sequence ID" value="CAB9498214.1"/>
    <property type="molecule type" value="Genomic_DNA"/>
</dbReference>
<keyword evidence="3" id="KW-1185">Reference proteome</keyword>
<feature type="transmembrane region" description="Helical" evidence="1">
    <location>
        <begin position="92"/>
        <end position="110"/>
    </location>
</feature>
<evidence type="ECO:0000313" key="2">
    <source>
        <dbReference type="EMBL" id="CAB9498214.1"/>
    </source>
</evidence>
<dbReference type="AlphaFoldDB" id="A0A9N8DEG9"/>
<proteinExistence type="predicted"/>
<keyword evidence="1" id="KW-0472">Membrane</keyword>
<comment type="caution">
    <text evidence="2">The sequence shown here is derived from an EMBL/GenBank/DDBJ whole genome shotgun (WGS) entry which is preliminary data.</text>
</comment>
<keyword evidence="1" id="KW-0812">Transmembrane</keyword>
<sequence>MWSLNPAFYLQHAWAKTNSGWGKMSLVLFYLFIWLGILKCLYGLFDPTMMGRLTCFMKYTNSNDDIFFFMMARGCFLYGLAFLVYADKGGLHSWNVGFVTVVVLLWIWIAECTFSKMDKALYDECVGGMGNWVWVSIAWVLLTFIGIVVDEKKADNGTEAERSNLV</sequence>